<reference evidence="1" key="1">
    <citation type="submission" date="2018-11" db="EMBL/GenBank/DDBJ databases">
        <authorList>
            <consortium name="Pathogen Informatics"/>
        </authorList>
    </citation>
    <scope>NUCLEOTIDE SEQUENCE</scope>
</reference>
<gene>
    <name evidence="1" type="ORF">PXEA_LOCUS25975</name>
</gene>
<dbReference type="EMBL" id="CAAALY010244304">
    <property type="protein sequence ID" value="VEL32535.1"/>
    <property type="molecule type" value="Genomic_DNA"/>
</dbReference>
<sequence>MYGLHVFVSTASTRFKCLLDSFPASFRRRPQFTASVGRYHNNKTSAVGVDASCLLDACASGPRETEPVLASTAHNSSSVSQSLPLSFPFFVFLIWSSFLSIIAPTQTPPTTSHTRRYHILLAWALRPAYSGLQRLTIGDTHTHTYADGDLLTLSMSPGQEASLRLPKFLARHFKTVVGSPQPATITTPRPQPTILSYLLCSSTSSRPGYPLLKSVKTTKKAAHVQVFVPCVHLITTHREPLPSQPPLWQPEWPTRLAAASLRPVGLSPDESLTCLTRIKLHRMEQLHEKTPKHTRSSVDRVDWATSTSPACPNSSGIAATINSRVGPWTLYLPPQQL</sequence>
<evidence type="ECO:0000313" key="1">
    <source>
        <dbReference type="EMBL" id="VEL32535.1"/>
    </source>
</evidence>
<keyword evidence="2" id="KW-1185">Reference proteome</keyword>
<protein>
    <submittedName>
        <fullName evidence="1">Uncharacterized protein</fullName>
    </submittedName>
</protein>
<dbReference type="Proteomes" id="UP000784294">
    <property type="component" value="Unassembled WGS sequence"/>
</dbReference>
<proteinExistence type="predicted"/>
<name>A0A448XAT6_9PLAT</name>
<comment type="caution">
    <text evidence="1">The sequence shown here is derived from an EMBL/GenBank/DDBJ whole genome shotgun (WGS) entry which is preliminary data.</text>
</comment>
<dbReference type="AlphaFoldDB" id="A0A448XAT6"/>
<accession>A0A448XAT6</accession>
<organism evidence="1 2">
    <name type="scientific">Protopolystoma xenopodis</name>
    <dbReference type="NCBI Taxonomy" id="117903"/>
    <lineage>
        <taxon>Eukaryota</taxon>
        <taxon>Metazoa</taxon>
        <taxon>Spiralia</taxon>
        <taxon>Lophotrochozoa</taxon>
        <taxon>Platyhelminthes</taxon>
        <taxon>Monogenea</taxon>
        <taxon>Polyopisthocotylea</taxon>
        <taxon>Polystomatidea</taxon>
        <taxon>Polystomatidae</taxon>
        <taxon>Protopolystoma</taxon>
    </lineage>
</organism>
<evidence type="ECO:0000313" key="2">
    <source>
        <dbReference type="Proteomes" id="UP000784294"/>
    </source>
</evidence>